<organism evidence="3 4">
    <name type="scientific">Hymenobacter roseosalivarius DSM 11622</name>
    <dbReference type="NCBI Taxonomy" id="645990"/>
    <lineage>
        <taxon>Bacteria</taxon>
        <taxon>Pseudomonadati</taxon>
        <taxon>Bacteroidota</taxon>
        <taxon>Cytophagia</taxon>
        <taxon>Cytophagales</taxon>
        <taxon>Hymenobacteraceae</taxon>
        <taxon>Hymenobacter</taxon>
    </lineage>
</organism>
<feature type="chain" id="PRO_5012122268" evidence="1">
    <location>
        <begin position="27"/>
        <end position="196"/>
    </location>
</feature>
<dbReference type="SMART" id="SM00867">
    <property type="entry name" value="YceI"/>
    <property type="match status" value="1"/>
</dbReference>
<dbReference type="Proteomes" id="UP000192266">
    <property type="component" value="Unassembled WGS sequence"/>
</dbReference>
<dbReference type="STRING" id="645990.SAMN00120144_1304"/>
<keyword evidence="1" id="KW-0732">Signal</keyword>
<evidence type="ECO:0000256" key="1">
    <source>
        <dbReference type="SAM" id="SignalP"/>
    </source>
</evidence>
<gene>
    <name evidence="3" type="ORF">SAMN00120144_1304</name>
</gene>
<dbReference type="Pfam" id="PF04264">
    <property type="entry name" value="YceI"/>
    <property type="match status" value="1"/>
</dbReference>
<evidence type="ECO:0000259" key="2">
    <source>
        <dbReference type="SMART" id="SM00867"/>
    </source>
</evidence>
<feature type="domain" description="Lipid/polyisoprenoid-binding YceI-like" evidence="2">
    <location>
        <begin position="29"/>
        <end position="185"/>
    </location>
</feature>
<feature type="signal peptide" evidence="1">
    <location>
        <begin position="1"/>
        <end position="26"/>
    </location>
</feature>
<sequence length="196" mass="21244">MPLALLRAAALTFWLLSGAGGQLALAQSKYTLTTGSVRFFSAAPLENIEARSTELKGILDPAARRFVFRVPIASFKFPSTLMQTHFNENYLESTRYPYATFRGQLPDLLSLTQDGTYPVAATGELTIHGVAVARTIPCTLIVRNGICTVSSRFAARLADHRIEVPTIVFNKIAETIDITVEGTLTPTAAPASEAKQ</sequence>
<protein>
    <submittedName>
        <fullName evidence="3">YceI family protein</fullName>
    </submittedName>
</protein>
<evidence type="ECO:0000313" key="4">
    <source>
        <dbReference type="Proteomes" id="UP000192266"/>
    </source>
</evidence>
<keyword evidence="4" id="KW-1185">Reference proteome</keyword>
<dbReference type="Gene3D" id="2.40.128.110">
    <property type="entry name" value="Lipid/polyisoprenoid-binding, YceI-like"/>
    <property type="match status" value="1"/>
</dbReference>
<dbReference type="OrthoDB" id="116832at2"/>
<dbReference type="InterPro" id="IPR007372">
    <property type="entry name" value="Lipid/polyisoprenoid-bd_YceI"/>
</dbReference>
<dbReference type="EMBL" id="FWWW01000104">
    <property type="protein sequence ID" value="SMC00550.1"/>
    <property type="molecule type" value="Genomic_DNA"/>
</dbReference>
<dbReference type="RefSeq" id="WP_084447903.1">
    <property type="nucleotide sequence ID" value="NZ_FWWW01000104.1"/>
</dbReference>
<dbReference type="SUPFAM" id="SSF101874">
    <property type="entry name" value="YceI-like"/>
    <property type="match status" value="1"/>
</dbReference>
<evidence type="ECO:0000313" key="3">
    <source>
        <dbReference type="EMBL" id="SMC00550.1"/>
    </source>
</evidence>
<accession>A0A1W1W516</accession>
<reference evidence="3 4" key="1">
    <citation type="submission" date="2017-04" db="EMBL/GenBank/DDBJ databases">
        <authorList>
            <person name="Afonso C.L."/>
            <person name="Miller P.J."/>
            <person name="Scott M.A."/>
            <person name="Spackman E."/>
            <person name="Goraichik I."/>
            <person name="Dimitrov K.M."/>
            <person name="Suarez D.L."/>
            <person name="Swayne D.E."/>
        </authorList>
    </citation>
    <scope>NUCLEOTIDE SEQUENCE [LARGE SCALE GENOMIC DNA]</scope>
    <source>
        <strain evidence="3 4">DSM 11622</strain>
    </source>
</reference>
<dbReference type="AlphaFoldDB" id="A0A1W1W516"/>
<proteinExistence type="predicted"/>
<name>A0A1W1W516_9BACT</name>
<dbReference type="InterPro" id="IPR036761">
    <property type="entry name" value="TTHA0802/YceI-like_sf"/>
</dbReference>